<sequence>MPPANDSTTMDNPAPAKSPAMPTLKHSRSYVTLSDLPDLAAQSEAPASGVDMDTQSNGQQVTATLVHEDHHKESSAATDNPFRKVLPSNGRTEVVSLTAPAAGRFAYSSNTSASSGVDPAKQGRKGGKKRRVAWLSLAVVLIATLLRGRREASLLDLGAGKLEVSRATLGASLSSSSSWLWGSSGPADVPPQVDLESWNSTRFAAPLLTEWGEALSPGDVSSVEHHPRPQLQRPGEWVNLNGFWDFRVEDATHGAGVPSSRGFEGKILVPFAIESALSGVARDVSTEKQLVYRRHLELPESSLGGGKRHILHFGAVDWKAWVYINDELVGTHEGGFDPFHFDVTGHLRGGARNGGGKHELKVVAWDPTEDGPQPHGKQWRDKGSDRLIAPEGMWYTSVTGIWQTVWLEAVPEKFYIESVHLTPSIKSRSVRAKVETVAPGGGMPYVKMTAYDEHGIVGFGSGWSGDEVALKFNENHIPRLWSPDSPFLYNLTVSLHLSGRGEIVDQVESYFAMREVSLGRAGEAVQFHLNGEPLFQYGVLDQGWWPDGLYTPPSEDALAFDILKAKEFGFNLIRKHAKVESDRFYHLCDRLGMLVWQDMPSSTGIYMWSPDGAHDFVEGDKVPEAASGFLAELRGVMHSLYSHPSVVGWIPFNEGWGQFDTVDIFAWMQRYDPQRLVWVSGGNDFGIGAAFDRHVYPGPSFVRLEECRASVLGEFGGNGFAIPEHSWRSSADEGGAGGDNYDTFLDWGYAQVRTLKELEGHYQRQMTVLDGLVKQGLSAAIFTQLTDVESESNGLMTYDRKVMKLDPEVMKSFHGALYRSGSEAKQGLHEFGLHPSEGSKCPWEE</sequence>
<keyword evidence="2" id="KW-0378">Hydrolase</keyword>
<evidence type="ECO:0000259" key="5">
    <source>
        <dbReference type="Pfam" id="PF00703"/>
    </source>
</evidence>
<feature type="domain" description="Beta-mannosidase-like galactose-binding" evidence="7">
    <location>
        <begin position="286"/>
        <end position="364"/>
    </location>
</feature>
<evidence type="ECO:0000313" key="9">
    <source>
        <dbReference type="Proteomes" id="UP000316726"/>
    </source>
</evidence>
<dbReference type="InterPro" id="IPR036156">
    <property type="entry name" value="Beta-gal/glucu_dom_sf"/>
</dbReference>
<organism evidence="8 9">
    <name type="scientific">Chloropicon primus</name>
    <dbReference type="NCBI Taxonomy" id="1764295"/>
    <lineage>
        <taxon>Eukaryota</taxon>
        <taxon>Viridiplantae</taxon>
        <taxon>Chlorophyta</taxon>
        <taxon>Chloropicophyceae</taxon>
        <taxon>Chloropicales</taxon>
        <taxon>Chloropicaceae</taxon>
        <taxon>Chloropicon</taxon>
    </lineage>
</organism>
<dbReference type="InterPro" id="IPR017853">
    <property type="entry name" value="GH"/>
</dbReference>
<protein>
    <submittedName>
        <fullName evidence="8">Beta-galactosidase</fullName>
    </submittedName>
</protein>
<dbReference type="InterPro" id="IPR006103">
    <property type="entry name" value="Glyco_hydro_2_cat"/>
</dbReference>
<feature type="region of interest" description="Disordered" evidence="4">
    <location>
        <begin position="1"/>
        <end position="55"/>
    </location>
</feature>
<evidence type="ECO:0000259" key="6">
    <source>
        <dbReference type="Pfam" id="PF02836"/>
    </source>
</evidence>
<evidence type="ECO:0000256" key="3">
    <source>
        <dbReference type="ARBA" id="ARBA00023295"/>
    </source>
</evidence>
<dbReference type="PANTHER" id="PTHR42732">
    <property type="entry name" value="BETA-GALACTOSIDASE"/>
    <property type="match status" value="1"/>
</dbReference>
<dbReference type="Pfam" id="PF22666">
    <property type="entry name" value="Glyco_hydro_2_N2"/>
    <property type="match status" value="1"/>
</dbReference>
<dbReference type="AlphaFoldDB" id="A0A5B8MP98"/>
<dbReference type="PANTHER" id="PTHR42732:SF2">
    <property type="entry name" value="BETA-MANNOSIDASE"/>
    <property type="match status" value="1"/>
</dbReference>
<dbReference type="InterPro" id="IPR006102">
    <property type="entry name" value="Ig-like_GH2"/>
</dbReference>
<evidence type="ECO:0000256" key="1">
    <source>
        <dbReference type="ARBA" id="ARBA00007401"/>
    </source>
</evidence>
<proteinExistence type="inferred from homology"/>
<reference evidence="8 9" key="1">
    <citation type="submission" date="2018-07" db="EMBL/GenBank/DDBJ databases">
        <title>The complete nuclear genome of the prasinophyte Chloropicon primus (CCMP1205).</title>
        <authorList>
            <person name="Pombert J.-F."/>
            <person name="Otis C."/>
            <person name="Turmel M."/>
            <person name="Lemieux C."/>
        </authorList>
    </citation>
    <scope>NUCLEOTIDE SEQUENCE [LARGE SCALE GENOMIC DNA]</scope>
    <source>
        <strain evidence="8 9">CCMP1205</strain>
    </source>
</reference>
<dbReference type="Gene3D" id="3.20.20.80">
    <property type="entry name" value="Glycosidases"/>
    <property type="match status" value="1"/>
</dbReference>
<dbReference type="Gene3D" id="2.60.120.260">
    <property type="entry name" value="Galactose-binding domain-like"/>
    <property type="match status" value="1"/>
</dbReference>
<dbReference type="Pfam" id="PF00703">
    <property type="entry name" value="Glyco_hydro_2"/>
    <property type="match status" value="1"/>
</dbReference>
<feature type="compositionally biased region" description="Polar residues" evidence="4">
    <location>
        <begin position="1"/>
        <end position="11"/>
    </location>
</feature>
<evidence type="ECO:0000256" key="2">
    <source>
        <dbReference type="ARBA" id="ARBA00022801"/>
    </source>
</evidence>
<name>A0A5B8MP98_9CHLO</name>
<dbReference type="OrthoDB" id="1714699at2759"/>
<dbReference type="InterPro" id="IPR051913">
    <property type="entry name" value="GH2_Domain-Containing"/>
</dbReference>
<feature type="region of interest" description="Disordered" evidence="4">
    <location>
        <begin position="67"/>
        <end position="87"/>
    </location>
</feature>
<dbReference type="Proteomes" id="UP000316726">
    <property type="component" value="Chromosome 7"/>
</dbReference>
<keyword evidence="3" id="KW-0326">Glycosidase</keyword>
<gene>
    <name evidence="8" type="ORF">A3770_07p47650</name>
</gene>
<evidence type="ECO:0000259" key="7">
    <source>
        <dbReference type="Pfam" id="PF22666"/>
    </source>
</evidence>
<keyword evidence="9" id="KW-1185">Reference proteome</keyword>
<dbReference type="SUPFAM" id="SSF49785">
    <property type="entry name" value="Galactose-binding domain-like"/>
    <property type="match status" value="1"/>
</dbReference>
<comment type="similarity">
    <text evidence="1">Belongs to the glycosyl hydrolase 2 family.</text>
</comment>
<dbReference type="EMBL" id="CP031040">
    <property type="protein sequence ID" value="QDZ22247.1"/>
    <property type="molecule type" value="Genomic_DNA"/>
</dbReference>
<dbReference type="GO" id="GO:0005975">
    <property type="term" value="P:carbohydrate metabolic process"/>
    <property type="evidence" value="ECO:0007669"/>
    <property type="project" value="InterPro"/>
</dbReference>
<dbReference type="InterPro" id="IPR008979">
    <property type="entry name" value="Galactose-bd-like_sf"/>
</dbReference>
<dbReference type="Pfam" id="PF02836">
    <property type="entry name" value="Glyco_hydro_2_C"/>
    <property type="match status" value="1"/>
</dbReference>
<accession>A0A5B8MP98</accession>
<dbReference type="GO" id="GO:0004553">
    <property type="term" value="F:hydrolase activity, hydrolyzing O-glycosyl compounds"/>
    <property type="evidence" value="ECO:0007669"/>
    <property type="project" value="InterPro"/>
</dbReference>
<evidence type="ECO:0000256" key="4">
    <source>
        <dbReference type="SAM" id="MobiDB-lite"/>
    </source>
</evidence>
<dbReference type="InterPro" id="IPR054593">
    <property type="entry name" value="Beta-mannosidase-like_N2"/>
</dbReference>
<feature type="domain" description="Glycoside hydrolase family 2 immunoglobulin-like beta-sandwich" evidence="5">
    <location>
        <begin position="415"/>
        <end position="514"/>
    </location>
</feature>
<dbReference type="SUPFAM" id="SSF49303">
    <property type="entry name" value="beta-Galactosidase/glucuronidase domain"/>
    <property type="match status" value="1"/>
</dbReference>
<dbReference type="Gene3D" id="2.60.40.10">
    <property type="entry name" value="Immunoglobulins"/>
    <property type="match status" value="1"/>
</dbReference>
<dbReference type="SUPFAM" id="SSF51445">
    <property type="entry name" value="(Trans)glycosidases"/>
    <property type="match status" value="1"/>
</dbReference>
<evidence type="ECO:0000313" key="8">
    <source>
        <dbReference type="EMBL" id="QDZ22247.1"/>
    </source>
</evidence>
<dbReference type="InterPro" id="IPR013783">
    <property type="entry name" value="Ig-like_fold"/>
</dbReference>
<feature type="domain" description="Glycoside hydrolase family 2 catalytic" evidence="6">
    <location>
        <begin position="555"/>
        <end position="682"/>
    </location>
</feature>